<keyword evidence="2" id="KW-0442">Lipid degradation</keyword>
<dbReference type="PANTHER" id="PTHR11005">
    <property type="entry name" value="LYSOSOMAL ACID LIPASE-RELATED"/>
    <property type="match status" value="1"/>
</dbReference>
<keyword evidence="6" id="KW-1185">Reference proteome</keyword>
<organism evidence="5 6">
    <name type="scientific">Sphagnum jensenii</name>
    <dbReference type="NCBI Taxonomy" id="128206"/>
    <lineage>
        <taxon>Eukaryota</taxon>
        <taxon>Viridiplantae</taxon>
        <taxon>Streptophyta</taxon>
        <taxon>Embryophyta</taxon>
        <taxon>Bryophyta</taxon>
        <taxon>Sphagnophytina</taxon>
        <taxon>Sphagnopsida</taxon>
        <taxon>Sphagnales</taxon>
        <taxon>Sphagnaceae</taxon>
        <taxon>Sphagnum</taxon>
    </lineage>
</organism>
<dbReference type="InterPro" id="IPR006693">
    <property type="entry name" value="AB_hydrolase_lipase"/>
</dbReference>
<evidence type="ECO:0000256" key="1">
    <source>
        <dbReference type="ARBA" id="ARBA00010701"/>
    </source>
</evidence>
<accession>A0ABP0XKF8</accession>
<evidence type="ECO:0000256" key="2">
    <source>
        <dbReference type="PIRNR" id="PIRNR000862"/>
    </source>
</evidence>
<protein>
    <recommendedName>
        <fullName evidence="2">Lipase</fullName>
    </recommendedName>
</protein>
<dbReference type="SUPFAM" id="SSF53474">
    <property type="entry name" value="alpha/beta-Hydrolases"/>
    <property type="match status" value="1"/>
</dbReference>
<evidence type="ECO:0000313" key="5">
    <source>
        <dbReference type="EMBL" id="CAK9279239.1"/>
    </source>
</evidence>
<evidence type="ECO:0000259" key="4">
    <source>
        <dbReference type="Pfam" id="PF04083"/>
    </source>
</evidence>
<dbReference type="Gene3D" id="3.40.50.1820">
    <property type="entry name" value="alpha/beta hydrolase"/>
    <property type="match status" value="1"/>
</dbReference>
<evidence type="ECO:0000313" key="6">
    <source>
        <dbReference type="Proteomes" id="UP001497444"/>
    </source>
</evidence>
<dbReference type="Pfam" id="PF04083">
    <property type="entry name" value="Abhydro_lipase"/>
    <property type="match status" value="1"/>
</dbReference>
<feature type="signal peptide" evidence="3">
    <location>
        <begin position="1"/>
        <end position="31"/>
    </location>
</feature>
<dbReference type="EMBL" id="OZ020104">
    <property type="protein sequence ID" value="CAK9279239.1"/>
    <property type="molecule type" value="Genomic_DNA"/>
</dbReference>
<gene>
    <name evidence="5" type="ORF">CSSPJE1EN1_LOCUS24717</name>
</gene>
<evidence type="ECO:0000256" key="3">
    <source>
        <dbReference type="SAM" id="SignalP"/>
    </source>
</evidence>
<dbReference type="InterPro" id="IPR025483">
    <property type="entry name" value="Lipase_euk"/>
</dbReference>
<keyword evidence="2" id="KW-0443">Lipid metabolism</keyword>
<feature type="domain" description="Partial AB-hydrolase lipase" evidence="4">
    <location>
        <begin position="70"/>
        <end position="124"/>
    </location>
</feature>
<dbReference type="Proteomes" id="UP001497444">
    <property type="component" value="Chromosome 9"/>
</dbReference>
<comment type="similarity">
    <text evidence="1 2">Belongs to the AB hydrolase superfamily. Lipase family.</text>
</comment>
<feature type="chain" id="PRO_5045044505" description="Lipase" evidence="3">
    <location>
        <begin position="32"/>
        <end position="421"/>
    </location>
</feature>
<reference evidence="5" key="1">
    <citation type="submission" date="2024-02" db="EMBL/GenBank/DDBJ databases">
        <authorList>
            <consortium name="ELIXIR-Norway"/>
            <consortium name="Elixir Norway"/>
        </authorList>
    </citation>
    <scope>NUCLEOTIDE SEQUENCE</scope>
</reference>
<proteinExistence type="inferred from homology"/>
<keyword evidence="3" id="KW-0732">Signal</keyword>
<dbReference type="InterPro" id="IPR029058">
    <property type="entry name" value="AB_hydrolase_fold"/>
</dbReference>
<keyword evidence="2" id="KW-0378">Hydrolase</keyword>
<dbReference type="PIRSF" id="PIRSF000862">
    <property type="entry name" value="Steryl_ester_lip"/>
    <property type="match status" value="1"/>
</dbReference>
<name>A0ABP0XKF8_9BRYO</name>
<sequence length="421" mass="45659">MIMESTKSRSWVVAMMQLVALLLMEASSCSSISTTTKPPATATATATATEAASTVAAPQIGTGFCQMFVTSSAYSCSEYSVETDDGYLLAVQRIDAVTPPVATAKGPAFLYHGIMEGGEIWVMNPGQESLAFTLASAGYQVWIGNTRSSKYTFGHITFQRQDKEFWSWCWDDLVSKDLPTMLQFVHSSTQQPVYYVGYSQGAMTAFAAFSQGPLVNLVAKAAMLSPVSHVNHITSPVALAACWMFADQILLAAGLFEFNLNSEAGFKFLDIVCTSPQVDCTNDLLSQITGPNCCLNETRMPFYDLYGFQSTSMQNLAQMAQMVRTGGFGKYDFGFWGNLVAYQSLFPPQYDLSAIPASLPMLLAHGGNDTLSDPQDVANLISVLQGDPVIVYVPDYAHGDFVIGSNAGTLVYQHILAFFET</sequence>